<comment type="caution">
    <text evidence="1">The sequence shown here is derived from an EMBL/GenBank/DDBJ whole genome shotgun (WGS) entry which is preliminary data.</text>
</comment>
<reference evidence="1 2" key="1">
    <citation type="journal article" date="2015" name="Genome Announc.">
        <title>Expanding the biotechnology potential of lactobacilli through comparative genomics of 213 strains and associated genera.</title>
        <authorList>
            <person name="Sun Z."/>
            <person name="Harris H.M."/>
            <person name="McCann A."/>
            <person name="Guo C."/>
            <person name="Argimon S."/>
            <person name="Zhang W."/>
            <person name="Yang X."/>
            <person name="Jeffery I.B."/>
            <person name="Cooney J.C."/>
            <person name="Kagawa T.F."/>
            <person name="Liu W."/>
            <person name="Song Y."/>
            <person name="Salvetti E."/>
            <person name="Wrobel A."/>
            <person name="Rasinkangas P."/>
            <person name="Parkhill J."/>
            <person name="Rea M.C."/>
            <person name="O'Sullivan O."/>
            <person name="Ritari J."/>
            <person name="Douillard F.P."/>
            <person name="Paul Ross R."/>
            <person name="Yang R."/>
            <person name="Briner A.E."/>
            <person name="Felis G.E."/>
            <person name="de Vos W.M."/>
            <person name="Barrangou R."/>
            <person name="Klaenhammer T.R."/>
            <person name="Caufield P.W."/>
            <person name="Cui Y."/>
            <person name="Zhang H."/>
            <person name="O'Toole P.W."/>
        </authorList>
    </citation>
    <scope>NUCLEOTIDE SEQUENCE [LARGE SCALE GENOMIC DNA]</scope>
    <source>
        <strain evidence="1 2">DSM 18793</strain>
    </source>
</reference>
<dbReference type="AlphaFoldDB" id="A0A0R1UN98"/>
<organism evidence="1 2">
    <name type="scientific">Limosilactobacillus equigenerosi DSM 18793 = JCM 14505</name>
    <dbReference type="NCBI Taxonomy" id="1423742"/>
    <lineage>
        <taxon>Bacteria</taxon>
        <taxon>Bacillati</taxon>
        <taxon>Bacillota</taxon>
        <taxon>Bacilli</taxon>
        <taxon>Lactobacillales</taxon>
        <taxon>Lactobacillaceae</taxon>
        <taxon>Limosilactobacillus</taxon>
    </lineage>
</organism>
<accession>A0A0R1UN98</accession>
<gene>
    <name evidence="1" type="ORF">FC21_GL001298</name>
</gene>
<name>A0A0R1UN98_9LACO</name>
<sequence>MTAIQGQLQTAQHQHQLVEVYGFNDPEMFDIGYVVGIDDEFVLLLGHDWDGKINGLTAMRLSRITKVVVDDDYLITLKYKADVAREYDYYDRWELTQQAATTDYVTDGIFPQLLNQVFNQQQALVIGTNQYNGSDEFQGFITELNAWSLTMHYFNSHDLSSVWEYRVPLEEIEYLRCFGYQAAQTERIFERVFHLPKGVMKNEE</sequence>
<protein>
    <submittedName>
        <fullName evidence="1">Uncharacterized protein</fullName>
    </submittedName>
</protein>
<evidence type="ECO:0000313" key="1">
    <source>
        <dbReference type="EMBL" id="KRL94681.1"/>
    </source>
</evidence>
<keyword evidence="2" id="KW-1185">Reference proteome</keyword>
<dbReference type="Proteomes" id="UP000051084">
    <property type="component" value="Unassembled WGS sequence"/>
</dbReference>
<proteinExistence type="predicted"/>
<dbReference type="RefSeq" id="WP_054653650.1">
    <property type="nucleotide sequence ID" value="NZ_AZGC01000030.1"/>
</dbReference>
<evidence type="ECO:0000313" key="2">
    <source>
        <dbReference type="Proteomes" id="UP000051084"/>
    </source>
</evidence>
<dbReference type="PATRIC" id="fig|1423742.4.peg.1345"/>
<dbReference type="EMBL" id="AZGC01000030">
    <property type="protein sequence ID" value="KRL94681.1"/>
    <property type="molecule type" value="Genomic_DNA"/>
</dbReference>
<dbReference type="STRING" id="417373.GCA_001570685_01368"/>
<dbReference type="OrthoDB" id="2321420at2"/>